<proteinExistence type="predicted"/>
<dbReference type="Gramene" id="OMERI03G07280.1">
    <property type="protein sequence ID" value="OMERI03G07280.1"/>
    <property type="gene ID" value="OMERI03G07280"/>
</dbReference>
<name>A0A0E0CWV7_9ORYZ</name>
<dbReference type="AlphaFoldDB" id="A0A0E0CWV7"/>
<keyword evidence="2" id="KW-1185">Reference proteome</keyword>
<protein>
    <submittedName>
        <fullName evidence="1">Uncharacterized protein</fullName>
    </submittedName>
</protein>
<dbReference type="EnsemblPlants" id="OMERI03G07280.1">
    <property type="protein sequence ID" value="OMERI03G07280.1"/>
    <property type="gene ID" value="OMERI03G07280"/>
</dbReference>
<reference evidence="1" key="1">
    <citation type="submission" date="2015-04" db="UniProtKB">
        <authorList>
            <consortium name="EnsemblPlants"/>
        </authorList>
    </citation>
    <scope>IDENTIFICATION</scope>
</reference>
<evidence type="ECO:0000313" key="1">
    <source>
        <dbReference type="EnsemblPlants" id="OMERI03G07280.1"/>
    </source>
</evidence>
<organism evidence="1">
    <name type="scientific">Oryza meridionalis</name>
    <dbReference type="NCBI Taxonomy" id="40149"/>
    <lineage>
        <taxon>Eukaryota</taxon>
        <taxon>Viridiplantae</taxon>
        <taxon>Streptophyta</taxon>
        <taxon>Embryophyta</taxon>
        <taxon>Tracheophyta</taxon>
        <taxon>Spermatophyta</taxon>
        <taxon>Magnoliopsida</taxon>
        <taxon>Liliopsida</taxon>
        <taxon>Poales</taxon>
        <taxon>Poaceae</taxon>
        <taxon>BOP clade</taxon>
        <taxon>Oryzoideae</taxon>
        <taxon>Oryzeae</taxon>
        <taxon>Oryzinae</taxon>
        <taxon>Oryza</taxon>
    </lineage>
</organism>
<evidence type="ECO:0000313" key="2">
    <source>
        <dbReference type="Proteomes" id="UP000008021"/>
    </source>
</evidence>
<dbReference type="Proteomes" id="UP000008021">
    <property type="component" value="Chromosome 3"/>
</dbReference>
<sequence length="51" mass="6255">AGGRLGIHLRARDAHVHAHLPGGWQRPLLRRPRRRRWRRRRRRRRLGVIHC</sequence>
<dbReference type="HOGENOM" id="CLU_3112619_0_0_1"/>
<reference evidence="1" key="2">
    <citation type="submission" date="2018-05" db="EMBL/GenBank/DDBJ databases">
        <title>OmerRS3 (Oryza meridionalis Reference Sequence Version 3).</title>
        <authorList>
            <person name="Zhang J."/>
            <person name="Kudrna D."/>
            <person name="Lee S."/>
            <person name="Talag J."/>
            <person name="Welchert J."/>
            <person name="Wing R.A."/>
        </authorList>
    </citation>
    <scope>NUCLEOTIDE SEQUENCE [LARGE SCALE GENOMIC DNA]</scope>
    <source>
        <strain evidence="1">cv. OR44</strain>
    </source>
</reference>
<accession>A0A0E0CWV7</accession>